<dbReference type="GO" id="GO:0000149">
    <property type="term" value="F:SNARE binding"/>
    <property type="evidence" value="ECO:0007669"/>
    <property type="project" value="TreeGrafter"/>
</dbReference>
<evidence type="ECO:0000313" key="7">
    <source>
        <dbReference type="EMBL" id="GMH08865.1"/>
    </source>
</evidence>
<evidence type="ECO:0000256" key="4">
    <source>
        <dbReference type="ARBA" id="ARBA00022927"/>
    </source>
</evidence>
<sequence length="2152" mass="244007">MEENPSEEILYETRRHASGPYSPNYPPQQLNEGAKGGVLSLLPTGVIRKFLSFTQLTEKWSDYGQPKKLKRWVSLFVSPKGECVAVAVGNHISILRKDDDYQVIYGSFTGLSTFTHGVWSESHDVLGTVDESDTLYFCKANGEEIIRIERRHLKVSCPILGLLVPDDADEEGSFLCSFDFLTSDGSLHHIEISQDLSASISSIRTWTNAGKQFLRNVFCFDYDPEHSLLALVGSAGVPLGTCSSTGSCSLSLWRWSRNSDLQPVISTDFEGLYMRRKGYSGLMTFPKVLISPEAKFIAALDSRACLNIFKLDKACCSLSIFFSGEICNSKMTNNSSTIERKSLDEIVDFTWWSDHILTLARKGGTVSMYDIINGKMFLDNCPVFSLPILERVQQFQGEVFLLDSSAPEGIKSFADHMEIVNLYDVGQVTREKFDMSRFQWSLSSFSKRSVPEMYDALINNMNYQSAFEFANRHKLDKDRVLKSQWLHSEQGTHDINMYLSNMKDKTFILGECVERVGPTEDAVKALLAFGLHLTDRNHFSVSDYKNLDIWDFLIFRLKLLQFKDRLETFLGINMGRFSVQEYSKFRVMPINETAIKLAENGKIGALNLLFKQHPYSLYPFMLEVLSAIPETVPVQSYGQLLPGRCPPSNIALRGQDWIECEEMVKFIRDLAANHESDAFITTEPIAKQIMGLSWPPTDEISEWYKNRARDIDKFTGQLENSFCLVDFACCKGIDQLQQFYEDISYLQQLIYSGISGNELDFSISLAEWECLSDYEKFRAMLKDATKENVIERLGDKAILFMQNRSQDTPSSSDGEYQIADSFLVRWMKEIAEQNNIEICLVVIEEGCRDMCRGFFRNEMEAVDCALHCIYLCSVTDRWNTMASIISKLPRIQGTDSVEGLEGRVKLAEGHIEAGRLLALYQVPKPMRFFLESQDDEKGVKQILRLMLSKFIRRQPSRSDNDWVNMWRDLQCLQEKAFPFVDLEYLLMEFCRGLLKAGKFSLARNYLKEAGAVSLPAEKAENLVIQTAREYFFSASSLACSEIWNAKECLNLFPSSRSVRAEADIIDALTVKLPKHGIHLLPMQYKQIKDPMEIIKMAISSQAGAYLNVDELLEIARLLGLNSQGDVASVQEAIAREAAVAGDLQLAFDLCLALGRKGHGPIWDLCAAIARGPAIENMTVISRMQLLGFALCHCDDESIGDMLHAWKDLDMQSQSELLMTLTATSPNFMVEGSSVNPSPGHSSQCGVTLRDCSGIVDGFVEPDNETHISKIKSKLCEVARDLPIEIETSWDNLLRENGKVLSFAALFLPWLVELSGKSELGKKFFPDSVPQKYYVSVRTQALLSILSWLTRCGFAPRDDLIASLAKSVMEPPVTEEEDILGCSFLLNLMDAFHGVEIIEEQLKTRENYKEICSIMNVGMTYSLLHNSEHELKDPIQRRELLLRAFMEKISPDELEKIDKTQSTFWMEWKLKLEEQKRVADRVRMLEQLIPGVETTRFLLGDLTYIRSVIFSFIESVKSEKKHILKDVLKLAESHSLNPSEVLIKFLSSVLVSEAWTDDEITSEILEVKGDILASAAETIKTITYVVYPAIDGCNKTRLAYIYGLLSDCYMQLQEASDIQPSLHQNPAYLSSGFPHFYKVLEQECNRVSFIKDLNFKNIADIGALNYEHFIQEVCDHIDEFTVEALANTVQTLVSTHTDPAMENLISWQDVYRIHVLNLFKNLVNTANHVENPASFQGLLNELEKTYDICRKHIILLENQDALDIMKQYFKIIPMHASSMSVSNDLTWKDCLLVLLNFWVRLAEDMQGIASEEKLDMDCLTTFLKFFLRLVMEGKVTPSQGWGVVYGCADYSFLGTSAEIFYFCRAMVLSGCRFDATEAVFSEVVLLCAGDQNLGMAYIEEMKSLQDVSELYVYILESILQGLLHENSERRDLNNLLSSLSSSEGDSQTLMWVRHAVWERLAKFSDNLQLPSHIRVYVLEVMQFILGRNLNGPTEQDYDIQPWEDWDEWHYTSDNHEVNADSGQSDPSSRFKSTLVALKSTKLASVISTSLEITPDDLLTVNSAVSCFSMLCGSASMDSDFDALLAILMEWESLFVEERTEEGSPRASDAGLNWSDDWDDDNWESFEPFVKRRERFPSPPIHCIHAGWRSSGNL</sequence>
<evidence type="ECO:0000256" key="1">
    <source>
        <dbReference type="ARBA" id="ARBA00004240"/>
    </source>
</evidence>
<dbReference type="GO" id="GO:0070939">
    <property type="term" value="C:Dsl1/NZR complex"/>
    <property type="evidence" value="ECO:0007669"/>
    <property type="project" value="TreeGrafter"/>
</dbReference>
<protein>
    <recommendedName>
        <fullName evidence="6">Sec39 domain-containing protein</fullName>
    </recommendedName>
</protein>
<gene>
    <name evidence="7" type="ORF">Nepgr_010705</name>
</gene>
<evidence type="ECO:0000259" key="6">
    <source>
        <dbReference type="Pfam" id="PF08314"/>
    </source>
</evidence>
<feature type="region of interest" description="Disordered" evidence="5">
    <location>
        <begin position="1"/>
        <end position="26"/>
    </location>
</feature>
<reference evidence="7" key="1">
    <citation type="submission" date="2023-05" db="EMBL/GenBank/DDBJ databases">
        <title>Nepenthes gracilis genome sequencing.</title>
        <authorList>
            <person name="Fukushima K."/>
        </authorList>
    </citation>
    <scope>NUCLEOTIDE SEQUENCE</scope>
    <source>
        <strain evidence="7">SING2019-196</strain>
    </source>
</reference>
<name>A0AAD3XLK6_NEPGR</name>
<dbReference type="Proteomes" id="UP001279734">
    <property type="component" value="Unassembled WGS sequence"/>
</dbReference>
<keyword evidence="3" id="KW-0256">Endoplasmic reticulum</keyword>
<comment type="caution">
    <text evidence="7">The sequence shown here is derived from an EMBL/GenBank/DDBJ whole genome shotgun (WGS) entry which is preliminary data.</text>
</comment>
<accession>A0AAD3XLK6</accession>
<dbReference type="GO" id="GO:0006890">
    <property type="term" value="P:retrograde vesicle-mediated transport, Golgi to endoplasmic reticulum"/>
    <property type="evidence" value="ECO:0007669"/>
    <property type="project" value="InterPro"/>
</dbReference>
<dbReference type="EMBL" id="BSYO01000008">
    <property type="protein sequence ID" value="GMH08865.1"/>
    <property type="molecule type" value="Genomic_DNA"/>
</dbReference>
<organism evidence="7 8">
    <name type="scientific">Nepenthes gracilis</name>
    <name type="common">Slender pitcher plant</name>
    <dbReference type="NCBI Taxonomy" id="150966"/>
    <lineage>
        <taxon>Eukaryota</taxon>
        <taxon>Viridiplantae</taxon>
        <taxon>Streptophyta</taxon>
        <taxon>Embryophyta</taxon>
        <taxon>Tracheophyta</taxon>
        <taxon>Spermatophyta</taxon>
        <taxon>Magnoliopsida</taxon>
        <taxon>eudicotyledons</taxon>
        <taxon>Gunneridae</taxon>
        <taxon>Pentapetalae</taxon>
        <taxon>Caryophyllales</taxon>
        <taxon>Nepenthaceae</taxon>
        <taxon>Nepenthes</taxon>
    </lineage>
</organism>
<evidence type="ECO:0000256" key="2">
    <source>
        <dbReference type="ARBA" id="ARBA00022448"/>
    </source>
</evidence>
<keyword evidence="2" id="KW-0813">Transport</keyword>
<evidence type="ECO:0000256" key="3">
    <source>
        <dbReference type="ARBA" id="ARBA00022824"/>
    </source>
</evidence>
<keyword evidence="4" id="KW-0653">Protein transport</keyword>
<dbReference type="SUPFAM" id="SSF50978">
    <property type="entry name" value="WD40 repeat-like"/>
    <property type="match status" value="1"/>
</dbReference>
<dbReference type="GO" id="GO:0015031">
    <property type="term" value="P:protein transport"/>
    <property type="evidence" value="ECO:0007669"/>
    <property type="project" value="UniProtKB-KW"/>
</dbReference>
<evidence type="ECO:0000256" key="5">
    <source>
        <dbReference type="SAM" id="MobiDB-lite"/>
    </source>
</evidence>
<feature type="domain" description="Sec39" evidence="6">
    <location>
        <begin position="931"/>
        <end position="1121"/>
    </location>
</feature>
<feature type="domain" description="Sec39" evidence="6">
    <location>
        <begin position="594"/>
        <end position="891"/>
    </location>
</feature>
<keyword evidence="8" id="KW-1185">Reference proteome</keyword>
<proteinExistence type="predicted"/>
<evidence type="ECO:0000313" key="8">
    <source>
        <dbReference type="Proteomes" id="UP001279734"/>
    </source>
</evidence>
<dbReference type="Pfam" id="PF08314">
    <property type="entry name" value="Sec39"/>
    <property type="match status" value="2"/>
</dbReference>
<feature type="compositionally biased region" description="Acidic residues" evidence="5">
    <location>
        <begin position="1"/>
        <end position="10"/>
    </location>
</feature>
<dbReference type="PANTHER" id="PTHR15922">
    <property type="entry name" value="NEUROBLASTOMA-AMPLIFIED SEQUENCE"/>
    <property type="match status" value="1"/>
</dbReference>
<dbReference type="PANTHER" id="PTHR15922:SF2">
    <property type="entry name" value="NBAS SUBUNIT OF NRZ TETHERING COMPLEX"/>
    <property type="match status" value="1"/>
</dbReference>
<dbReference type="InterPro" id="IPR036322">
    <property type="entry name" value="WD40_repeat_dom_sf"/>
</dbReference>
<comment type="subcellular location">
    <subcellularLocation>
        <location evidence="1">Endoplasmic reticulum</location>
    </subcellularLocation>
</comment>
<dbReference type="InterPro" id="IPR013244">
    <property type="entry name" value="Sec39_domain"/>
</dbReference>